<name>A0A7I7XEB2_9MYCO</name>
<evidence type="ECO:0000313" key="3">
    <source>
        <dbReference type="Proteomes" id="UP000466517"/>
    </source>
</evidence>
<proteinExistence type="predicted"/>
<dbReference type="Proteomes" id="UP000466517">
    <property type="component" value="Chromosome"/>
</dbReference>
<sequence length="115" mass="11537">MPGPAGPTAPPEPPVAPAPPPVEPEPPPAPGAPVPGALGATTELDALGRDEPPVVLGIGAAVDEVELLEVLDGPLPDCDPQAASSTLTVATALTAMTAEHVRADPPVRRRAPWVF</sequence>
<reference evidence="2 3" key="1">
    <citation type="journal article" date="2019" name="Emerg. Microbes Infect.">
        <title>Comprehensive subspecies identification of 175 nontuberculous mycobacteria species based on 7547 genomic profiles.</title>
        <authorList>
            <person name="Matsumoto Y."/>
            <person name="Kinjo T."/>
            <person name="Motooka D."/>
            <person name="Nabeya D."/>
            <person name="Jung N."/>
            <person name="Uechi K."/>
            <person name="Horii T."/>
            <person name="Iida T."/>
            <person name="Fujita J."/>
            <person name="Nakamura S."/>
        </authorList>
    </citation>
    <scope>NUCLEOTIDE SEQUENCE [LARGE SCALE GENOMIC DNA]</scope>
    <source>
        <strain evidence="2 3">JCM 13574</strain>
    </source>
</reference>
<gene>
    <name evidence="2" type="ORF">MMAD_15660</name>
</gene>
<dbReference type="AlphaFoldDB" id="A0A7I7XEB2"/>
<protein>
    <submittedName>
        <fullName evidence="2">Uncharacterized protein</fullName>
    </submittedName>
</protein>
<dbReference type="EMBL" id="AP022610">
    <property type="protein sequence ID" value="BBZ27271.1"/>
    <property type="molecule type" value="Genomic_DNA"/>
</dbReference>
<evidence type="ECO:0000313" key="2">
    <source>
        <dbReference type="EMBL" id="BBZ27271.1"/>
    </source>
</evidence>
<feature type="region of interest" description="Disordered" evidence="1">
    <location>
        <begin position="1"/>
        <end position="48"/>
    </location>
</feature>
<organism evidence="2 3">
    <name type="scientific">Mycolicibacterium madagascariense</name>
    <dbReference type="NCBI Taxonomy" id="212765"/>
    <lineage>
        <taxon>Bacteria</taxon>
        <taxon>Bacillati</taxon>
        <taxon>Actinomycetota</taxon>
        <taxon>Actinomycetes</taxon>
        <taxon>Mycobacteriales</taxon>
        <taxon>Mycobacteriaceae</taxon>
        <taxon>Mycolicibacterium</taxon>
    </lineage>
</organism>
<dbReference type="KEGG" id="mmag:MMAD_15660"/>
<feature type="compositionally biased region" description="Pro residues" evidence="1">
    <location>
        <begin position="1"/>
        <end position="33"/>
    </location>
</feature>
<keyword evidence="3" id="KW-1185">Reference proteome</keyword>
<accession>A0A7I7XEB2</accession>
<evidence type="ECO:0000256" key="1">
    <source>
        <dbReference type="SAM" id="MobiDB-lite"/>
    </source>
</evidence>